<sequence>MCKGGSFSSSGEASAAVGKRKRRIRGAKLGSGDAEVSKSREGVSGSRRTDKDGKGKGKREGKRLKEDVDGGRGRNGKEREKGNVAGDAGAGVGVSGSGNDVILRSRCTLRSICALHGRLTPYQRDAILGTVLRPVLEYGEMAMERHLTLALILAWDGRRKAFRITGREVRFMVYDVVLFTGLSGTGKKVELDREEVSTEVRDMVRARMGEWERKEMERRVPRRSGKKRRFFKHNVNVMMELCDENAQEDGVGIWLRLYTFIVLSGVLFPRTPYGAAWSLLRYVDDVEGMGQYAWAEAVWQVVVDSIEDTQRKLCRGPLSEVQLNGLCLLIQVQETAVRAYMDTDEYRFYVEDGEGVLSFDERLRRAREAYAKEKEANRRIRAEFAVMKDRVRELEECLQEFGAGHGDGGQGAEGRDGVTCSGATQTVGTSKPSGLGGAATQDPRSPPNDVNVNLSAGTEGGRTCYEDVLEEGDSGNGQNVGPFAMEADVQSEPAVEAGNERYEDARPAGVGVGDSSSAAAAEAIHCPAEMAADDANSVPPTTDSVPVSHGDAVQVNQPPNAGDGGHCCTTSTTSTGVDLPTCRRSSNIVSRMKKLPRIRKPSRVRGSPYTNPTRGVKAGRKGRKPTDSDGTGCRDRSPSTVHGEIQNDEDVVSVVPIAVDCGRGEVDAHAYADAAVKDDDPDTSTFGPSPHVPAACTRGMGSTFLILEKGVKAYLTRPLSPTEVDLLAAVRARCKGLKDSQWNFELPEASDKHVNAEFLKGLINVVPTRGAADRPGRYCIGAFAVHMYCKLLHLRQRQHKRYCRMSAFLDHHDQVFMPLFDSVCQHWLLLVADVKNRRFLTYDSLHSARDGARNQLLLSGVSFQPSFVITLTCMLLSSTFVQLPLQKVAIALALMKVAEFTDVLRWEMEHADYPQQDNGHDCGVYMLMFMDLLSMRADGVYFGRTYVRHARDKLLISLLQGSIAHFPEAFLQGT</sequence>
<dbReference type="Proteomes" id="UP001153076">
    <property type="component" value="Unassembled WGS sequence"/>
</dbReference>
<dbReference type="PANTHER" id="PTHR46468:SF1">
    <property type="entry name" value="SENTRIN-SPECIFIC PROTEASE 8"/>
    <property type="match status" value="1"/>
</dbReference>
<dbReference type="OrthoDB" id="1251866at2759"/>
<feature type="compositionally biased region" description="Basic and acidic residues" evidence="5">
    <location>
        <begin position="624"/>
        <end position="637"/>
    </location>
</feature>
<dbReference type="Gene3D" id="3.40.395.10">
    <property type="entry name" value="Adenoviral Proteinase, Chain A"/>
    <property type="match status" value="1"/>
</dbReference>
<feature type="region of interest" description="Disordered" evidence="5">
    <location>
        <begin position="403"/>
        <end position="459"/>
    </location>
</feature>
<feature type="region of interest" description="Disordered" evidence="5">
    <location>
        <begin position="599"/>
        <end position="644"/>
    </location>
</feature>
<dbReference type="AlphaFoldDB" id="A0A9Q1KJK0"/>
<keyword evidence="2" id="KW-0645">Protease</keyword>
<keyword evidence="3" id="KW-0378">Hydrolase</keyword>
<evidence type="ECO:0000256" key="2">
    <source>
        <dbReference type="ARBA" id="ARBA00022670"/>
    </source>
</evidence>
<dbReference type="GO" id="GO:0000338">
    <property type="term" value="P:protein deneddylation"/>
    <property type="evidence" value="ECO:0007669"/>
    <property type="project" value="TreeGrafter"/>
</dbReference>
<evidence type="ECO:0000256" key="1">
    <source>
        <dbReference type="ARBA" id="ARBA00005234"/>
    </source>
</evidence>
<dbReference type="PANTHER" id="PTHR46468">
    <property type="entry name" value="SENTRIN-SPECIFIC PROTEASE 8"/>
    <property type="match status" value="1"/>
</dbReference>
<evidence type="ECO:0000256" key="4">
    <source>
        <dbReference type="ARBA" id="ARBA00022807"/>
    </source>
</evidence>
<organism evidence="7 8">
    <name type="scientific">Carnegiea gigantea</name>
    <dbReference type="NCBI Taxonomy" id="171969"/>
    <lineage>
        <taxon>Eukaryota</taxon>
        <taxon>Viridiplantae</taxon>
        <taxon>Streptophyta</taxon>
        <taxon>Embryophyta</taxon>
        <taxon>Tracheophyta</taxon>
        <taxon>Spermatophyta</taxon>
        <taxon>Magnoliopsida</taxon>
        <taxon>eudicotyledons</taxon>
        <taxon>Gunneridae</taxon>
        <taxon>Pentapetalae</taxon>
        <taxon>Caryophyllales</taxon>
        <taxon>Cactineae</taxon>
        <taxon>Cactaceae</taxon>
        <taxon>Cactoideae</taxon>
        <taxon>Echinocereeae</taxon>
        <taxon>Carnegiea</taxon>
    </lineage>
</organism>
<feature type="domain" description="Ubiquitin-like protease family profile" evidence="6">
    <location>
        <begin position="727"/>
        <end position="933"/>
    </location>
</feature>
<reference evidence="7" key="1">
    <citation type="submission" date="2022-04" db="EMBL/GenBank/DDBJ databases">
        <title>Carnegiea gigantea Genome sequencing and assembly v2.</title>
        <authorList>
            <person name="Copetti D."/>
            <person name="Sanderson M.J."/>
            <person name="Burquez A."/>
            <person name="Wojciechowski M.F."/>
        </authorList>
    </citation>
    <scope>NUCLEOTIDE SEQUENCE</scope>
    <source>
        <strain evidence="7">SGP5-SGP5p</strain>
        <tissue evidence="7">Aerial part</tissue>
    </source>
</reference>
<protein>
    <recommendedName>
        <fullName evidence="6">Ubiquitin-like protease family profile domain-containing protein</fullName>
    </recommendedName>
</protein>
<dbReference type="PROSITE" id="PS50600">
    <property type="entry name" value="ULP_PROTEASE"/>
    <property type="match status" value="1"/>
</dbReference>
<dbReference type="GO" id="GO:0019784">
    <property type="term" value="F:deNEDDylase activity"/>
    <property type="evidence" value="ECO:0007669"/>
    <property type="project" value="InterPro"/>
</dbReference>
<feature type="region of interest" description="Disordered" evidence="5">
    <location>
        <begin position="1"/>
        <end position="89"/>
    </location>
</feature>
<gene>
    <name evidence="7" type="ORF">Cgig2_032691</name>
</gene>
<proteinExistence type="inferred from homology"/>
<comment type="caution">
    <text evidence="7">The sequence shown here is derived from an EMBL/GenBank/DDBJ whole genome shotgun (WGS) entry which is preliminary data.</text>
</comment>
<feature type="compositionally biased region" description="Polar residues" evidence="5">
    <location>
        <begin position="421"/>
        <end position="432"/>
    </location>
</feature>
<dbReference type="GO" id="GO:0006508">
    <property type="term" value="P:proteolysis"/>
    <property type="evidence" value="ECO:0007669"/>
    <property type="project" value="UniProtKB-KW"/>
</dbReference>
<evidence type="ECO:0000313" key="7">
    <source>
        <dbReference type="EMBL" id="KAJ8443867.1"/>
    </source>
</evidence>
<evidence type="ECO:0000313" key="8">
    <source>
        <dbReference type="Proteomes" id="UP001153076"/>
    </source>
</evidence>
<keyword evidence="8" id="KW-1185">Reference proteome</keyword>
<dbReference type="InterPro" id="IPR003653">
    <property type="entry name" value="Peptidase_C48_C"/>
</dbReference>
<accession>A0A9Q1KJK0</accession>
<dbReference type="EMBL" id="JAKOGI010000110">
    <property type="protein sequence ID" value="KAJ8443867.1"/>
    <property type="molecule type" value="Genomic_DNA"/>
</dbReference>
<dbReference type="InterPro" id="IPR044613">
    <property type="entry name" value="Nep1/2-like"/>
</dbReference>
<evidence type="ECO:0000256" key="3">
    <source>
        <dbReference type="ARBA" id="ARBA00022801"/>
    </source>
</evidence>
<keyword evidence="4" id="KW-0788">Thiol protease</keyword>
<dbReference type="InterPro" id="IPR038765">
    <property type="entry name" value="Papain-like_cys_pep_sf"/>
</dbReference>
<dbReference type="Pfam" id="PF02902">
    <property type="entry name" value="Peptidase_C48"/>
    <property type="match status" value="1"/>
</dbReference>
<feature type="compositionally biased region" description="Basic and acidic residues" evidence="5">
    <location>
        <begin position="35"/>
        <end position="55"/>
    </location>
</feature>
<dbReference type="SUPFAM" id="SSF54001">
    <property type="entry name" value="Cysteine proteinases"/>
    <property type="match status" value="1"/>
</dbReference>
<evidence type="ECO:0000256" key="5">
    <source>
        <dbReference type="SAM" id="MobiDB-lite"/>
    </source>
</evidence>
<comment type="similarity">
    <text evidence="1">Belongs to the peptidase C48 family.</text>
</comment>
<feature type="compositionally biased region" description="Basic and acidic residues" evidence="5">
    <location>
        <begin position="63"/>
        <end position="82"/>
    </location>
</feature>
<feature type="compositionally biased region" description="Low complexity" evidence="5">
    <location>
        <begin position="1"/>
        <end position="16"/>
    </location>
</feature>
<name>A0A9Q1KJK0_9CARY</name>
<feature type="compositionally biased region" description="Gly residues" evidence="5">
    <location>
        <begin position="403"/>
        <end position="412"/>
    </location>
</feature>
<dbReference type="GO" id="GO:0008234">
    <property type="term" value="F:cysteine-type peptidase activity"/>
    <property type="evidence" value="ECO:0007669"/>
    <property type="project" value="UniProtKB-KW"/>
</dbReference>
<evidence type="ECO:0000259" key="6">
    <source>
        <dbReference type="PROSITE" id="PS50600"/>
    </source>
</evidence>